<dbReference type="EMBL" id="LAZR01004280">
    <property type="protein sequence ID" value="KKN10074.1"/>
    <property type="molecule type" value="Genomic_DNA"/>
</dbReference>
<reference evidence="1" key="1">
    <citation type="journal article" date="2015" name="Nature">
        <title>Complex archaea that bridge the gap between prokaryotes and eukaryotes.</title>
        <authorList>
            <person name="Spang A."/>
            <person name="Saw J.H."/>
            <person name="Jorgensen S.L."/>
            <person name="Zaremba-Niedzwiedzka K."/>
            <person name="Martijn J."/>
            <person name="Lind A.E."/>
            <person name="van Eijk R."/>
            <person name="Schleper C."/>
            <person name="Guy L."/>
            <person name="Ettema T.J."/>
        </authorList>
    </citation>
    <scope>NUCLEOTIDE SEQUENCE</scope>
</reference>
<dbReference type="AlphaFoldDB" id="A0A0F9MWG2"/>
<gene>
    <name evidence="1" type="ORF">LCGC14_1040380</name>
</gene>
<evidence type="ECO:0000313" key="1">
    <source>
        <dbReference type="EMBL" id="KKN10074.1"/>
    </source>
</evidence>
<name>A0A0F9MWG2_9ZZZZ</name>
<organism evidence="1">
    <name type="scientific">marine sediment metagenome</name>
    <dbReference type="NCBI Taxonomy" id="412755"/>
    <lineage>
        <taxon>unclassified sequences</taxon>
        <taxon>metagenomes</taxon>
        <taxon>ecological metagenomes</taxon>
    </lineage>
</organism>
<comment type="caution">
    <text evidence="1">The sequence shown here is derived from an EMBL/GenBank/DDBJ whole genome shotgun (WGS) entry which is preliminary data.</text>
</comment>
<sequence length="112" mass="12572">MIKTGRRGFIQVLFVSLSALLLPFAARPSIEKIDFSHVELLDLPDYEATYNAFTQRDIISIAFDCGAKTVRVTEQGMGRVLVEVDRNALQVFVKLEEIRPACATIEVKLNKT</sequence>
<protein>
    <submittedName>
        <fullName evidence="1">Uncharacterized protein</fullName>
    </submittedName>
</protein>
<accession>A0A0F9MWG2</accession>
<proteinExistence type="predicted"/>